<feature type="region of interest" description="Disordered" evidence="1">
    <location>
        <begin position="1"/>
        <end position="49"/>
    </location>
</feature>
<dbReference type="OrthoDB" id="4161001at2759"/>
<dbReference type="AlphaFoldDB" id="A0A517LCM2"/>
<evidence type="ECO:0000313" key="3">
    <source>
        <dbReference type="Proteomes" id="UP000316270"/>
    </source>
</evidence>
<feature type="compositionally biased region" description="Basic and acidic residues" evidence="1">
    <location>
        <begin position="26"/>
        <end position="37"/>
    </location>
</feature>
<evidence type="ECO:0000313" key="2">
    <source>
        <dbReference type="EMBL" id="QDS73362.1"/>
    </source>
</evidence>
<keyword evidence="3" id="KW-1185">Reference proteome</keyword>
<gene>
    <name evidence="2" type="ORF">FKW77_007105</name>
</gene>
<dbReference type="Proteomes" id="UP000316270">
    <property type="component" value="Chromosome 9"/>
</dbReference>
<dbReference type="EMBL" id="CP042193">
    <property type="protein sequence ID" value="QDS73362.1"/>
    <property type="molecule type" value="Genomic_DNA"/>
</dbReference>
<protein>
    <submittedName>
        <fullName evidence="2">Uncharacterized protein</fullName>
    </submittedName>
</protein>
<name>A0A517LCM2_9PEZI</name>
<proteinExistence type="predicted"/>
<sequence>MQMSAGYYDRPPVPRKLQSLSSSSDFDSHRSHTRVDRDDESPFVEQRSSTVPLSMNGLESVDALLIDDDSSMALSSLGVRDSSQLFEDDGFDKAVEKVWDEMGNKRGNPEYYTRISLTVDNSERSPCTNRGQLCADGVIDGAVVIKVGIAFLPGADRPEVNRLEQFDMTGKEPDQQDAMWRVNTAAALLSVFDVDKQLSVVQSDQTAKIAERAHQRRASRPDFLVSKDNALTRDRGSRFKSHQDAVTIDSAEVRITNDLCGDDFDVSSTLIEVDGGSLISLMVHYRKLVLRAGPDPPFEVTRELLETMIEDARRLCVRSPILFRMSTRTKIIKSKNTRYGVNTPDGFSTITTSKGIQETISQSASYFNSLDPTSSSDKTQAFIRPRFLQMIVLLLSLLNDEDLKEISEFLETTYNLRADRPDIELLFMKVIPLMSINSKVFLKAMVPAYEGWDLNVPVSEENYDFIWQTFIQRILMHGYILPGTVDALGSVPNSWIPKWPCEGIKSTGVFDNLQFQGSGRGHTKTFNDIPPIEIRPEFSAADSTLRVILTDVKEYKIDSNDLEQITCMIAGNYSITEASESGRRYDLVIQEQLLNESIIAATNMVNDVIRKANRWLTGQKKTATVVGRQLRRLAGRRLDTTQLQMMNERVMVPRLTQNSAFLNQTNLAITFKTAGRRITKKTAMRELEMHRKQIGDIVQYYLSGLDTLGFHSGITEAHHIKDELEKIQGALKTASYVRNKLAELATLNDEPIAKVDFPGGLGPTDVSTWSDYKAWLSTDPRTHTNALHVEGKHATVKTLVWRTNDLADVVLDGSVLRYTVKPLNPVHGVGRDDEIQEGDRVLLVGYYMVIAVEEELPAGGVGWCMTNWMRVVGVEEGLVSRRGRNRLRNCEAQGDDSGKMVYDEL</sequence>
<evidence type="ECO:0000256" key="1">
    <source>
        <dbReference type="SAM" id="MobiDB-lite"/>
    </source>
</evidence>
<organism evidence="2 3">
    <name type="scientific">Venturia effusa</name>
    <dbReference type="NCBI Taxonomy" id="50376"/>
    <lineage>
        <taxon>Eukaryota</taxon>
        <taxon>Fungi</taxon>
        <taxon>Dikarya</taxon>
        <taxon>Ascomycota</taxon>
        <taxon>Pezizomycotina</taxon>
        <taxon>Dothideomycetes</taxon>
        <taxon>Pleosporomycetidae</taxon>
        <taxon>Venturiales</taxon>
        <taxon>Venturiaceae</taxon>
        <taxon>Venturia</taxon>
    </lineage>
</organism>
<reference evidence="2 3" key="1">
    <citation type="submission" date="2019-07" db="EMBL/GenBank/DDBJ databases">
        <title>Finished genome of Venturia effusa.</title>
        <authorList>
            <person name="Young C.A."/>
            <person name="Cox M.P."/>
            <person name="Ganley A.R.D."/>
            <person name="David W.J."/>
        </authorList>
    </citation>
    <scope>NUCLEOTIDE SEQUENCE [LARGE SCALE GENOMIC DNA]</scope>
    <source>
        <strain evidence="3">albino</strain>
    </source>
</reference>
<accession>A0A517LCM2</accession>